<feature type="chain" id="PRO_5018284688" description="C-type lectin domain-containing protein" evidence="2">
    <location>
        <begin position="24"/>
        <end position="184"/>
    </location>
</feature>
<evidence type="ECO:0000313" key="4">
    <source>
        <dbReference type="EMBL" id="OPL33512.1"/>
    </source>
</evidence>
<accession>A0A3L5TU96</accession>
<feature type="non-terminal residue" evidence="4">
    <location>
        <position position="1"/>
    </location>
</feature>
<dbReference type="Pfam" id="PF00059">
    <property type="entry name" value="Lectin_C"/>
    <property type="match status" value="1"/>
</dbReference>
<name>A0A3L5TU96_MYTGA</name>
<dbReference type="PANTHER" id="PTHR22803">
    <property type="entry name" value="MANNOSE, PHOSPHOLIPASE, LECTIN RECEPTOR RELATED"/>
    <property type="match status" value="1"/>
</dbReference>
<gene>
    <name evidence="4" type="ORF">AM593_09608</name>
</gene>
<dbReference type="EMBL" id="KV582618">
    <property type="protein sequence ID" value="OPL33512.1"/>
    <property type="molecule type" value="Genomic_DNA"/>
</dbReference>
<dbReference type="PROSITE" id="PS50041">
    <property type="entry name" value="C_TYPE_LECTIN_2"/>
    <property type="match status" value="1"/>
</dbReference>
<keyword evidence="5" id="KW-1185">Reference proteome</keyword>
<keyword evidence="1" id="KW-1015">Disulfide bond</keyword>
<evidence type="ECO:0000256" key="2">
    <source>
        <dbReference type="SAM" id="SignalP"/>
    </source>
</evidence>
<dbReference type="SMART" id="SM00034">
    <property type="entry name" value="CLECT"/>
    <property type="match status" value="1"/>
</dbReference>
<feature type="signal peptide" evidence="2">
    <location>
        <begin position="1"/>
        <end position="23"/>
    </location>
</feature>
<dbReference type="SUPFAM" id="SSF56436">
    <property type="entry name" value="C-type lectin-like"/>
    <property type="match status" value="1"/>
</dbReference>
<sequence>MAILGALLLIIVFTLNTIDIGVCVNWHSFGSKKYMFIEEKLNWFDAQTVCQAMGSRLAHVMSADENRFIISMTNNTTAWIGAADIHQEGDWTWYNPLTEINFTYWQKVQPNNGRISNCMCYYKFPSTVFKWADEPCAKAYNFVCEKVKEDHGHDNGSSSSGENCMKMCLQNSKEDDGKCMKICL</sequence>
<proteinExistence type="predicted"/>
<feature type="domain" description="C-type lectin" evidence="3">
    <location>
        <begin position="29"/>
        <end position="145"/>
    </location>
</feature>
<dbReference type="Gene3D" id="3.10.100.10">
    <property type="entry name" value="Mannose-Binding Protein A, subunit A"/>
    <property type="match status" value="1"/>
</dbReference>
<dbReference type="PROSITE" id="PS00615">
    <property type="entry name" value="C_TYPE_LECTIN_1"/>
    <property type="match status" value="1"/>
</dbReference>
<reference evidence="4 5" key="1">
    <citation type="journal article" date="2016" name="PLoS ONE">
        <title>A First Insight into the Genome of the Filter-Feeder Mussel Mytilus galloprovincialis.</title>
        <authorList>
            <person name="Murgarella M."/>
            <person name="Puiu D."/>
            <person name="Novoa B."/>
            <person name="Figueras A."/>
            <person name="Posada D."/>
            <person name="Canchaya C."/>
        </authorList>
    </citation>
    <scope>NUCLEOTIDE SEQUENCE [LARGE SCALE GENOMIC DNA]</scope>
    <source>
        <tissue evidence="4">Muscle</tissue>
    </source>
</reference>
<organism evidence="4 5">
    <name type="scientific">Mytilus galloprovincialis</name>
    <name type="common">Mediterranean mussel</name>
    <dbReference type="NCBI Taxonomy" id="29158"/>
    <lineage>
        <taxon>Eukaryota</taxon>
        <taxon>Metazoa</taxon>
        <taxon>Spiralia</taxon>
        <taxon>Lophotrochozoa</taxon>
        <taxon>Mollusca</taxon>
        <taxon>Bivalvia</taxon>
        <taxon>Autobranchia</taxon>
        <taxon>Pteriomorphia</taxon>
        <taxon>Mytilida</taxon>
        <taxon>Mytiloidea</taxon>
        <taxon>Mytilidae</taxon>
        <taxon>Mytilinae</taxon>
        <taxon>Mytilus</taxon>
    </lineage>
</organism>
<dbReference type="InterPro" id="IPR050111">
    <property type="entry name" value="C-type_lectin/snaclec_domain"/>
</dbReference>
<dbReference type="InterPro" id="IPR018378">
    <property type="entry name" value="C-type_lectin_CS"/>
</dbReference>
<dbReference type="InterPro" id="IPR016186">
    <property type="entry name" value="C-type_lectin-like/link_sf"/>
</dbReference>
<evidence type="ECO:0000313" key="5">
    <source>
        <dbReference type="Proteomes" id="UP000266721"/>
    </source>
</evidence>
<dbReference type="CDD" id="cd00037">
    <property type="entry name" value="CLECT"/>
    <property type="match status" value="1"/>
</dbReference>
<dbReference type="AlphaFoldDB" id="A0A3L5TU96"/>
<dbReference type="InterPro" id="IPR001304">
    <property type="entry name" value="C-type_lectin-like"/>
</dbReference>
<dbReference type="InterPro" id="IPR016187">
    <property type="entry name" value="CTDL_fold"/>
</dbReference>
<comment type="caution">
    <text evidence="4">The sequence shown here is derived from an EMBL/GenBank/DDBJ whole genome shotgun (WGS) entry which is preliminary data.</text>
</comment>
<evidence type="ECO:0000259" key="3">
    <source>
        <dbReference type="PROSITE" id="PS50041"/>
    </source>
</evidence>
<dbReference type="SMR" id="A0A3L5TU96"/>
<evidence type="ECO:0000256" key="1">
    <source>
        <dbReference type="ARBA" id="ARBA00023157"/>
    </source>
</evidence>
<dbReference type="Proteomes" id="UP000266721">
    <property type="component" value="Unassembled WGS sequence"/>
</dbReference>
<keyword evidence="2" id="KW-0732">Signal</keyword>
<protein>
    <recommendedName>
        <fullName evidence="3">C-type lectin domain-containing protein</fullName>
    </recommendedName>
</protein>